<dbReference type="SUPFAM" id="SSF48239">
    <property type="entry name" value="Terpenoid cyclases/Protein prenyltransferases"/>
    <property type="match status" value="1"/>
</dbReference>
<protein>
    <submittedName>
        <fullName evidence="3">Terpene cyclase/mutase family protein</fullName>
    </submittedName>
</protein>
<evidence type="ECO:0000256" key="2">
    <source>
        <dbReference type="SAM" id="SignalP"/>
    </source>
</evidence>
<evidence type="ECO:0000256" key="1">
    <source>
        <dbReference type="SAM" id="MobiDB-lite"/>
    </source>
</evidence>
<dbReference type="Gene3D" id="1.50.10.20">
    <property type="match status" value="1"/>
</dbReference>
<feature type="region of interest" description="Disordered" evidence="1">
    <location>
        <begin position="454"/>
        <end position="478"/>
    </location>
</feature>
<feature type="compositionally biased region" description="Low complexity" evidence="1">
    <location>
        <begin position="454"/>
        <end position="464"/>
    </location>
</feature>
<dbReference type="InterPro" id="IPR008930">
    <property type="entry name" value="Terpenoid_cyclase/PrenylTrfase"/>
</dbReference>
<reference evidence="3 4" key="1">
    <citation type="submission" date="2022-06" db="EMBL/GenBank/DDBJ databases">
        <authorList>
            <person name="So Y."/>
        </authorList>
    </citation>
    <scope>NUCLEOTIDE SEQUENCE [LARGE SCALE GENOMIC DNA]</scope>
    <source>
        <strain evidence="3 4">STR3</strain>
    </source>
</reference>
<proteinExistence type="predicted"/>
<accession>A0ABT1KXK8</accession>
<comment type="caution">
    <text evidence="3">The sequence shown here is derived from an EMBL/GenBank/DDBJ whole genome shotgun (WGS) entry which is preliminary data.</text>
</comment>
<dbReference type="PROSITE" id="PS51318">
    <property type="entry name" value="TAT"/>
    <property type="match status" value="1"/>
</dbReference>
<dbReference type="CDD" id="cd00688">
    <property type="entry name" value="ISOPREN_C2_like"/>
    <property type="match status" value="1"/>
</dbReference>
<keyword evidence="4" id="KW-1185">Reference proteome</keyword>
<feature type="signal peptide" evidence="2">
    <location>
        <begin position="1"/>
        <end position="23"/>
    </location>
</feature>
<evidence type="ECO:0000313" key="3">
    <source>
        <dbReference type="EMBL" id="MCP3422508.1"/>
    </source>
</evidence>
<dbReference type="Proteomes" id="UP001204524">
    <property type="component" value="Unassembled WGS sequence"/>
</dbReference>
<dbReference type="RefSeq" id="WP_254181713.1">
    <property type="nucleotide sequence ID" value="NZ_JANARS010000005.1"/>
</dbReference>
<sequence>MKLSAPRTALSGLALTVAATALAQPLLAPAAQAAPDAPATGSARAGTGWLATQLTNGVIHNDQYDFDDYGLTVDIGISMDEVGGDQALVRQIRQAMASRVDSYVSDVDYGSPDNLYSGSLAKVLVFAQVSGANPRAYGGYDLVAQVEDRVTTSGPSRGRLADRLGGADYANSFGQAFAARGLAVAGSPRAADVTDFLLKQQCSAGFFRIFFNSDPSAPDQGCADGRDGIDTDTTALVVSQLAKIPARSQQVDTAIAKAVDWLASTQRADGSFVGSDFTPDPNTNSTGLAATALATTGRCEEAGRAAEWVSSLQVGAEPAGSPLAGEEGALPYSADTLAAARTSGITVETRDQWRRATVQAVAGLASVRGSASSLTVTSTGSAPGATATLTATGGALGDRFCLTGPGIAGSRTVVVGADRVLDATVTLPAVAGPATYTLTGRDGAATHTVDVRPAAQPAQTAQPQPAQPQPAQPDAARGSVAGVRLVAPGGFRAAGSRVALEVLGAVPGARFVLRGPGVADTTVVAASDGALTRMVTLPKATTTAAYVLVGADGEVSGRTRVLGKRTLKVSALAADGPRTRVLVRRLADGEKVRLLVGGRTIAKGRANAKGRFIARVALPDGRAKVRVRAVGQFPALRSGSTSVTSR</sequence>
<organism evidence="3 4">
    <name type="scientific">Nocardioides pinisoli</name>
    <dbReference type="NCBI Taxonomy" id="2950279"/>
    <lineage>
        <taxon>Bacteria</taxon>
        <taxon>Bacillati</taxon>
        <taxon>Actinomycetota</taxon>
        <taxon>Actinomycetes</taxon>
        <taxon>Propionibacteriales</taxon>
        <taxon>Nocardioidaceae</taxon>
        <taxon>Nocardioides</taxon>
    </lineage>
</organism>
<keyword evidence="2" id="KW-0732">Signal</keyword>
<dbReference type="InterPro" id="IPR006311">
    <property type="entry name" value="TAT_signal"/>
</dbReference>
<gene>
    <name evidence="3" type="ORF">NCI01_11935</name>
</gene>
<name>A0ABT1KXK8_9ACTN</name>
<evidence type="ECO:0000313" key="4">
    <source>
        <dbReference type="Proteomes" id="UP001204524"/>
    </source>
</evidence>
<dbReference type="EMBL" id="JANARS010000005">
    <property type="protein sequence ID" value="MCP3422508.1"/>
    <property type="molecule type" value="Genomic_DNA"/>
</dbReference>
<feature type="chain" id="PRO_5046191565" evidence="2">
    <location>
        <begin position="24"/>
        <end position="646"/>
    </location>
</feature>